<dbReference type="HOGENOM" id="CLU_1915794_0_0_9"/>
<dbReference type="AlphaFoldDB" id="A0A0E1XJS3"/>
<protein>
    <submittedName>
        <fullName evidence="2">Uncharacterized protein</fullName>
    </submittedName>
</protein>
<sequence>MLSIISMCHKFHFTDNIKIIKFILLCILQIKHCIIEITIFCYFQFSTIYIYYTEGVGRINRVIFVYIALIITLVRFFTPIHPSFSNLIYWIFVLYFIPIILCVIGFKAEKLIATMVIIPNFLGILYRLYAYVTHILFM</sequence>
<evidence type="ECO:0000313" key="2">
    <source>
        <dbReference type="EMBL" id="EFH96026.1"/>
    </source>
</evidence>
<keyword evidence="1" id="KW-0472">Membrane</keyword>
<name>A0A0E1XJS3_STAAU</name>
<reference evidence="2" key="1">
    <citation type="submission" date="2010-05" db="EMBL/GenBank/DDBJ databases">
        <authorList>
            <person name="Muzny D."/>
            <person name="Qin X."/>
            <person name="Buhay C."/>
            <person name="Dugan-Rocha S."/>
            <person name="Ding Y."/>
            <person name="Chen G."/>
            <person name="Hawes A."/>
            <person name="Holder M."/>
            <person name="Jhangiani S."/>
            <person name="Johnson A."/>
            <person name="Khan Z."/>
            <person name="Li Z."/>
            <person name="Liu W."/>
            <person name="Liu X."/>
            <person name="Perez L."/>
            <person name="Shen H."/>
            <person name="Wang Q."/>
            <person name="Watt J."/>
            <person name="Xi L."/>
            <person name="Xin Y."/>
            <person name="Zhou J."/>
            <person name="Deng J."/>
            <person name="Jiang H."/>
            <person name="Liu Y."/>
            <person name="Qu J."/>
            <person name="Song X.-Z."/>
            <person name="Zhang L."/>
            <person name="Villasana D."/>
            <person name="Johnson A."/>
            <person name="Liu J."/>
            <person name="Liyanage D."/>
            <person name="Lorensuhewa L."/>
            <person name="Robinson T."/>
            <person name="Song A."/>
            <person name="Song B.-B."/>
            <person name="Dinh H."/>
            <person name="Thornton R."/>
            <person name="Coyle M."/>
            <person name="Francisco L."/>
            <person name="Jackson L."/>
            <person name="Javaid M."/>
            <person name="Korchina V."/>
            <person name="Kovar C."/>
            <person name="Mata R."/>
            <person name="Mathew T."/>
            <person name="Ngo R."/>
            <person name="Nguyen L."/>
            <person name="Nguyen N."/>
            <person name="Okwuonu G."/>
            <person name="Ongeri F."/>
            <person name="Pham C."/>
            <person name="Simmons D."/>
            <person name="Wilczek-Boney K."/>
            <person name="Hale W."/>
            <person name="Jakkamsetti A."/>
            <person name="Pham P."/>
            <person name="Ruth R."/>
            <person name="San Lucas F."/>
            <person name="Warren J."/>
            <person name="Zhang J."/>
            <person name="Zhao Z."/>
            <person name="Zhou C."/>
            <person name="Zhu D."/>
            <person name="Lee S."/>
            <person name="Bess C."/>
            <person name="Blankenburg K."/>
            <person name="Forbes L."/>
            <person name="Fu Q."/>
            <person name="Gubbala S."/>
            <person name="Hirani K."/>
            <person name="Jayaseelan J.C."/>
            <person name="Lara F."/>
            <person name="Munidasa M."/>
            <person name="Palculict T."/>
            <person name="Patil S."/>
            <person name="Pu L.-L."/>
            <person name="Saada N."/>
            <person name="Tang L."/>
            <person name="Weissenberger G."/>
            <person name="Zhu Y."/>
            <person name="Hemphill L."/>
            <person name="Shang Y."/>
            <person name="Youmans B."/>
            <person name="Ayvaz T."/>
            <person name="Ross M."/>
            <person name="Santibanez J."/>
            <person name="Aqrawi P."/>
            <person name="Gross S."/>
            <person name="Joshi V."/>
            <person name="Fowler G."/>
            <person name="Nazareth L."/>
            <person name="Reid J."/>
            <person name="Worley K."/>
            <person name="Petrosino J."/>
            <person name="Highlander S."/>
            <person name="Gibbs R."/>
        </authorList>
    </citation>
    <scope>NUCLEOTIDE SEQUENCE [LARGE SCALE GENOMIC DNA]</scope>
    <source>
        <strain evidence="2">MN8</strain>
    </source>
</reference>
<gene>
    <name evidence="2" type="ORF">HMPREF0769_10028</name>
</gene>
<keyword evidence="1" id="KW-0812">Transmembrane</keyword>
<keyword evidence="1" id="KW-1133">Transmembrane helix</keyword>
<feature type="transmembrane region" description="Helical" evidence="1">
    <location>
        <begin position="58"/>
        <end position="78"/>
    </location>
</feature>
<dbReference type="EMBL" id="ACJA02000001">
    <property type="protein sequence ID" value="EFH96026.1"/>
    <property type="molecule type" value="Genomic_DNA"/>
</dbReference>
<proteinExistence type="predicted"/>
<dbReference type="RefSeq" id="WP_001793744.1">
    <property type="nucleotide sequence ID" value="NZ_CM000952.1"/>
</dbReference>
<comment type="caution">
    <text evidence="2">The sequence shown here is derived from an EMBL/GenBank/DDBJ whole genome shotgun (WGS) entry which is preliminary data.</text>
</comment>
<dbReference type="Proteomes" id="UP000003455">
    <property type="component" value="Chromosome"/>
</dbReference>
<feature type="transmembrane region" description="Helical" evidence="1">
    <location>
        <begin position="87"/>
        <end position="106"/>
    </location>
</feature>
<evidence type="ECO:0000256" key="1">
    <source>
        <dbReference type="SAM" id="Phobius"/>
    </source>
</evidence>
<feature type="transmembrane region" description="Helical" evidence="1">
    <location>
        <begin position="112"/>
        <end position="132"/>
    </location>
</feature>
<accession>A0A0E1XJS3</accession>
<organism evidence="2">
    <name type="scientific">Staphylococcus aureus subsp. aureus MN8</name>
    <dbReference type="NCBI Taxonomy" id="548470"/>
    <lineage>
        <taxon>Bacteria</taxon>
        <taxon>Bacillati</taxon>
        <taxon>Bacillota</taxon>
        <taxon>Bacilli</taxon>
        <taxon>Bacillales</taxon>
        <taxon>Staphylococcaceae</taxon>
        <taxon>Staphylococcus</taxon>
    </lineage>
</organism>